<evidence type="ECO:0000313" key="1">
    <source>
        <dbReference type="EMBL" id="OYN82667.1"/>
    </source>
</evidence>
<dbReference type="AlphaFoldDB" id="A0A255DT83"/>
<evidence type="ECO:0000313" key="2">
    <source>
        <dbReference type="Proteomes" id="UP000216063"/>
    </source>
</evidence>
<proteinExistence type="predicted"/>
<comment type="caution">
    <text evidence="1">The sequence shown here is derived from an EMBL/GenBank/DDBJ whole genome shotgun (WGS) entry which is preliminary data.</text>
</comment>
<sequence length="82" mass="8493">MESSNAPAGAAADDEVAVAELDCVADAFEDGVVLDVDPEDESLLEHPAAISATAAILAIDNRFSCIGTSIAQRAALRCRYGR</sequence>
<name>A0A255DT83_9MYCO</name>
<dbReference type="Proteomes" id="UP000216063">
    <property type="component" value="Unassembled WGS sequence"/>
</dbReference>
<dbReference type="EMBL" id="NOZR01000001">
    <property type="protein sequence ID" value="OYN82667.1"/>
    <property type="molecule type" value="Genomic_DNA"/>
</dbReference>
<reference evidence="1 2" key="1">
    <citation type="submission" date="2017-07" db="EMBL/GenBank/DDBJ databases">
        <title>The new phylogeny of genus Mycobacterium.</title>
        <authorList>
            <person name="Tortoli E."/>
            <person name="Trovato A."/>
            <person name="Cirillo D.M."/>
        </authorList>
    </citation>
    <scope>NUCLEOTIDE SEQUENCE [LARGE SCALE GENOMIC DNA]</scope>
    <source>
        <strain evidence="1 2">ATCC 33027</strain>
    </source>
</reference>
<accession>A0A255DT83</accession>
<keyword evidence="2" id="KW-1185">Reference proteome</keyword>
<organism evidence="1 2">
    <name type="scientific">Mycolicibacterium sphagni</name>
    <dbReference type="NCBI Taxonomy" id="1786"/>
    <lineage>
        <taxon>Bacteria</taxon>
        <taxon>Bacillati</taxon>
        <taxon>Actinomycetota</taxon>
        <taxon>Actinomycetes</taxon>
        <taxon>Mycobacteriales</taxon>
        <taxon>Mycobacteriaceae</taxon>
        <taxon>Mycolicibacterium</taxon>
    </lineage>
</organism>
<gene>
    <name evidence="1" type="ORF">CG716_00110</name>
</gene>
<protein>
    <submittedName>
        <fullName evidence="1">Uncharacterized protein</fullName>
    </submittedName>
</protein>